<reference evidence="2" key="1">
    <citation type="journal article" date="2011" name="Genome Biol.">
        <title>The draft genome of the carcinogenic human liver fluke Clonorchis sinensis.</title>
        <authorList>
            <person name="Wang X."/>
            <person name="Chen W."/>
            <person name="Huang Y."/>
            <person name="Sun J."/>
            <person name="Men J."/>
            <person name="Liu H."/>
            <person name="Luo F."/>
            <person name="Guo L."/>
            <person name="Lv X."/>
            <person name="Deng C."/>
            <person name="Zhou C."/>
            <person name="Fan Y."/>
            <person name="Li X."/>
            <person name="Huang L."/>
            <person name="Hu Y."/>
            <person name="Liang C."/>
            <person name="Hu X."/>
            <person name="Xu J."/>
            <person name="Yu X."/>
        </authorList>
    </citation>
    <scope>NUCLEOTIDE SEQUENCE [LARGE SCALE GENOMIC DNA]</scope>
    <source>
        <strain evidence="2">Henan</strain>
    </source>
</reference>
<evidence type="ECO:0000313" key="3">
    <source>
        <dbReference type="Proteomes" id="UP000008909"/>
    </source>
</evidence>
<sequence length="192" mass="20709">MDRTLRLTSNSVDPPAQSSLEWYSESADPSEMFAIENQTSVGSGAKDEVFFTNDASEAFLLSDGVNESATSCSILSVPNCHATRKKHEGWDTARMPKPRQGKSSGRGRVRTTDLPVYPRALLLAAVPIVFARASSCFITIKDSNISVHTDAPLLSLLVDGSLIHGLMHKIEPSPKHHSAASVHLKAISGKRA</sequence>
<gene>
    <name evidence="2" type="ORF">CLF_109371</name>
</gene>
<proteinExistence type="predicted"/>
<feature type="region of interest" description="Disordered" evidence="1">
    <location>
        <begin position="86"/>
        <end position="110"/>
    </location>
</feature>
<dbReference type="Proteomes" id="UP000008909">
    <property type="component" value="Unassembled WGS sequence"/>
</dbReference>
<accession>G7YJ96</accession>
<feature type="compositionally biased region" description="Basic residues" evidence="1">
    <location>
        <begin position="96"/>
        <end position="109"/>
    </location>
</feature>
<dbReference type="EMBL" id="DF143404">
    <property type="protein sequence ID" value="GAA53029.1"/>
    <property type="molecule type" value="Genomic_DNA"/>
</dbReference>
<evidence type="ECO:0000313" key="2">
    <source>
        <dbReference type="EMBL" id="GAA53029.1"/>
    </source>
</evidence>
<name>G7YJ96_CLOSI</name>
<dbReference type="AlphaFoldDB" id="G7YJ96"/>
<organism evidence="2 3">
    <name type="scientific">Clonorchis sinensis</name>
    <name type="common">Chinese liver fluke</name>
    <dbReference type="NCBI Taxonomy" id="79923"/>
    <lineage>
        <taxon>Eukaryota</taxon>
        <taxon>Metazoa</taxon>
        <taxon>Spiralia</taxon>
        <taxon>Lophotrochozoa</taxon>
        <taxon>Platyhelminthes</taxon>
        <taxon>Trematoda</taxon>
        <taxon>Digenea</taxon>
        <taxon>Opisthorchiida</taxon>
        <taxon>Opisthorchiata</taxon>
        <taxon>Opisthorchiidae</taxon>
        <taxon>Clonorchis</taxon>
    </lineage>
</organism>
<keyword evidence="3" id="KW-1185">Reference proteome</keyword>
<reference key="2">
    <citation type="submission" date="2011-10" db="EMBL/GenBank/DDBJ databases">
        <title>The genome and transcriptome sequence of Clonorchis sinensis provide insights into the carcinogenic liver fluke.</title>
        <authorList>
            <person name="Wang X."/>
            <person name="Huang Y."/>
            <person name="Chen W."/>
            <person name="Liu H."/>
            <person name="Guo L."/>
            <person name="Chen Y."/>
            <person name="Luo F."/>
            <person name="Zhou W."/>
            <person name="Sun J."/>
            <person name="Mao Q."/>
            <person name="Liang P."/>
            <person name="Zhou C."/>
            <person name="Tian Y."/>
            <person name="Men J."/>
            <person name="Lv X."/>
            <person name="Huang L."/>
            <person name="Zhou J."/>
            <person name="Hu Y."/>
            <person name="Li R."/>
            <person name="Zhang F."/>
            <person name="Lei H."/>
            <person name="Li X."/>
            <person name="Hu X."/>
            <person name="Liang C."/>
            <person name="Xu J."/>
            <person name="Wu Z."/>
            <person name="Yu X."/>
        </authorList>
    </citation>
    <scope>NUCLEOTIDE SEQUENCE</scope>
    <source>
        <strain>Henan</strain>
    </source>
</reference>
<protein>
    <submittedName>
        <fullName evidence="2">Uncharacterized protein</fullName>
    </submittedName>
</protein>
<evidence type="ECO:0000256" key="1">
    <source>
        <dbReference type="SAM" id="MobiDB-lite"/>
    </source>
</evidence>